<dbReference type="GO" id="GO:0046872">
    <property type="term" value="F:metal ion binding"/>
    <property type="evidence" value="ECO:0007669"/>
    <property type="project" value="UniProtKB-KW"/>
</dbReference>
<dbReference type="EMBL" id="JAULSW010000005">
    <property type="protein sequence ID" value="KAK3380914.1"/>
    <property type="molecule type" value="Genomic_DNA"/>
</dbReference>
<name>A0AAE0NG81_9PEZI</name>
<dbReference type="InterPro" id="IPR008949">
    <property type="entry name" value="Isoprenoid_synthase_dom_sf"/>
</dbReference>
<dbReference type="PANTHER" id="PTHR35201:SF4">
    <property type="entry name" value="BETA-PINACENE SYNTHASE-RELATED"/>
    <property type="match status" value="1"/>
</dbReference>
<protein>
    <recommendedName>
        <fullName evidence="4">Terpene synthase</fullName>
        <ecNumber evidence="4">4.2.3.-</ecNumber>
    </recommendedName>
</protein>
<dbReference type="GO" id="GO:0010333">
    <property type="term" value="F:terpene synthase activity"/>
    <property type="evidence" value="ECO:0007669"/>
    <property type="project" value="InterPro"/>
</dbReference>
<comment type="cofactor">
    <cofactor evidence="1 4">
        <name>Mg(2+)</name>
        <dbReference type="ChEBI" id="CHEBI:18420"/>
    </cofactor>
</comment>
<dbReference type="InterPro" id="IPR034686">
    <property type="entry name" value="Terpene_cyclase-like_2"/>
</dbReference>
<sequence>MTLTPVARVTQELKGQTLYLPNLKPYFSQWPTEISPYYEQLKVTIESKIQEWISPVDERVRLKARKVDLPLFCATWYPRSTLDRLETMAWFSMWLFLWDDVIESTVVSTTSAPTNDVAWLHDQALTYVAFHLGLSESVDEPPPPTKYCTLFKHAGPALRAECTIAERQRFHDEIRYYMKGCEVEQTYVRAGELPTLHAFWENRIGTSSVNMYCSLGEYMAGTHIPAELYETEELKTMWFELNRHISAMNDIVSLKKEIGKSLHSLIPVIINETGVDVNTAVGAVIETLRTSAENVDQGAKALLRVTAHDPKAHASVQKYVMAYWTNMTGSYWWS</sequence>
<evidence type="ECO:0000256" key="4">
    <source>
        <dbReference type="RuleBase" id="RU366034"/>
    </source>
</evidence>
<dbReference type="SUPFAM" id="SSF48576">
    <property type="entry name" value="Terpenoid synthases"/>
    <property type="match status" value="1"/>
</dbReference>
<reference evidence="5" key="2">
    <citation type="submission" date="2023-06" db="EMBL/GenBank/DDBJ databases">
        <authorList>
            <consortium name="Lawrence Berkeley National Laboratory"/>
            <person name="Haridas S."/>
            <person name="Hensen N."/>
            <person name="Bonometti L."/>
            <person name="Westerberg I."/>
            <person name="Brannstrom I.O."/>
            <person name="Guillou S."/>
            <person name="Cros-Aarteil S."/>
            <person name="Calhoun S."/>
            <person name="Kuo A."/>
            <person name="Mondo S."/>
            <person name="Pangilinan J."/>
            <person name="Riley R."/>
            <person name="LaButti K."/>
            <person name="Andreopoulos B."/>
            <person name="Lipzen A."/>
            <person name="Chen C."/>
            <person name="Yanf M."/>
            <person name="Daum C."/>
            <person name="Ng V."/>
            <person name="Clum A."/>
            <person name="Steindorff A."/>
            <person name="Ohm R."/>
            <person name="Martin F."/>
            <person name="Silar P."/>
            <person name="Natvig D."/>
            <person name="Lalanne C."/>
            <person name="Gautier V."/>
            <person name="Ament-velasquez S.L."/>
            <person name="Kruys A."/>
            <person name="Hutchinson M.I."/>
            <person name="Powell A.J."/>
            <person name="Barry K."/>
            <person name="Miller A.N."/>
            <person name="Grigoriev I.V."/>
            <person name="Debuchy R."/>
            <person name="Gladieux P."/>
            <person name="Thoren M.H."/>
            <person name="Johannesson H."/>
        </authorList>
    </citation>
    <scope>NUCLEOTIDE SEQUENCE</scope>
    <source>
        <strain evidence="5">CBS 232.78</strain>
    </source>
</reference>
<evidence type="ECO:0000313" key="5">
    <source>
        <dbReference type="EMBL" id="KAK3380914.1"/>
    </source>
</evidence>
<organism evidence="5 6">
    <name type="scientific">Podospora didyma</name>
    <dbReference type="NCBI Taxonomy" id="330526"/>
    <lineage>
        <taxon>Eukaryota</taxon>
        <taxon>Fungi</taxon>
        <taxon>Dikarya</taxon>
        <taxon>Ascomycota</taxon>
        <taxon>Pezizomycotina</taxon>
        <taxon>Sordariomycetes</taxon>
        <taxon>Sordariomycetidae</taxon>
        <taxon>Sordariales</taxon>
        <taxon>Podosporaceae</taxon>
        <taxon>Podospora</taxon>
    </lineage>
</organism>
<dbReference type="PANTHER" id="PTHR35201">
    <property type="entry name" value="TERPENE SYNTHASE"/>
    <property type="match status" value="1"/>
</dbReference>
<evidence type="ECO:0000313" key="6">
    <source>
        <dbReference type="Proteomes" id="UP001285441"/>
    </source>
</evidence>
<evidence type="ECO:0000256" key="3">
    <source>
        <dbReference type="ARBA" id="ARBA00022842"/>
    </source>
</evidence>
<dbReference type="EC" id="4.2.3.-" evidence="4"/>
<dbReference type="Gene3D" id="1.10.600.10">
    <property type="entry name" value="Farnesyl Diphosphate Synthase"/>
    <property type="match status" value="1"/>
</dbReference>
<keyword evidence="4" id="KW-0456">Lyase</keyword>
<evidence type="ECO:0000256" key="1">
    <source>
        <dbReference type="ARBA" id="ARBA00001946"/>
    </source>
</evidence>
<evidence type="ECO:0000256" key="2">
    <source>
        <dbReference type="ARBA" id="ARBA00006333"/>
    </source>
</evidence>
<comment type="caution">
    <text evidence="5">The sequence shown here is derived from an EMBL/GenBank/DDBJ whole genome shotgun (WGS) entry which is preliminary data.</text>
</comment>
<keyword evidence="4" id="KW-0479">Metal-binding</keyword>
<dbReference type="AlphaFoldDB" id="A0AAE0NG81"/>
<comment type="similarity">
    <text evidence="2 4">Belongs to the terpene synthase family.</text>
</comment>
<dbReference type="Proteomes" id="UP001285441">
    <property type="component" value="Unassembled WGS sequence"/>
</dbReference>
<proteinExistence type="inferred from homology"/>
<gene>
    <name evidence="5" type="ORF">B0H63DRAFT_396365</name>
</gene>
<keyword evidence="6" id="KW-1185">Reference proteome</keyword>
<reference evidence="5" key="1">
    <citation type="journal article" date="2023" name="Mol. Phylogenet. Evol.">
        <title>Genome-scale phylogeny and comparative genomics of the fungal order Sordariales.</title>
        <authorList>
            <person name="Hensen N."/>
            <person name="Bonometti L."/>
            <person name="Westerberg I."/>
            <person name="Brannstrom I.O."/>
            <person name="Guillou S."/>
            <person name="Cros-Aarteil S."/>
            <person name="Calhoun S."/>
            <person name="Haridas S."/>
            <person name="Kuo A."/>
            <person name="Mondo S."/>
            <person name="Pangilinan J."/>
            <person name="Riley R."/>
            <person name="LaButti K."/>
            <person name="Andreopoulos B."/>
            <person name="Lipzen A."/>
            <person name="Chen C."/>
            <person name="Yan M."/>
            <person name="Daum C."/>
            <person name="Ng V."/>
            <person name="Clum A."/>
            <person name="Steindorff A."/>
            <person name="Ohm R.A."/>
            <person name="Martin F."/>
            <person name="Silar P."/>
            <person name="Natvig D.O."/>
            <person name="Lalanne C."/>
            <person name="Gautier V."/>
            <person name="Ament-Velasquez S.L."/>
            <person name="Kruys A."/>
            <person name="Hutchinson M.I."/>
            <person name="Powell A.J."/>
            <person name="Barry K."/>
            <person name="Miller A.N."/>
            <person name="Grigoriev I.V."/>
            <person name="Debuchy R."/>
            <person name="Gladieux P."/>
            <person name="Hiltunen Thoren M."/>
            <person name="Johannesson H."/>
        </authorList>
    </citation>
    <scope>NUCLEOTIDE SEQUENCE</scope>
    <source>
        <strain evidence="5">CBS 232.78</strain>
    </source>
</reference>
<dbReference type="GO" id="GO:0008299">
    <property type="term" value="P:isoprenoid biosynthetic process"/>
    <property type="evidence" value="ECO:0007669"/>
    <property type="project" value="UniProtKB-ARBA"/>
</dbReference>
<keyword evidence="3 4" id="KW-0460">Magnesium</keyword>
<dbReference type="Pfam" id="PF19086">
    <property type="entry name" value="Terpene_syn_C_2"/>
    <property type="match status" value="1"/>
</dbReference>
<accession>A0AAE0NG81</accession>